<dbReference type="KEGG" id="amol:AMOL_2295"/>
<evidence type="ECO:0000313" key="5">
    <source>
        <dbReference type="Proteomes" id="UP000221222"/>
    </source>
</evidence>
<keyword evidence="1" id="KW-0378">Hydrolase</keyword>
<dbReference type="EMBL" id="CP032098">
    <property type="protein sequence ID" value="AXX91141.1"/>
    <property type="molecule type" value="Genomic_DNA"/>
</dbReference>
<reference evidence="1 6" key="2">
    <citation type="submission" date="2018-08" db="EMBL/GenBank/DDBJ databases">
        <title>Complete genome of the Arcobacter molluscorum type strain LMG 25693.</title>
        <authorList>
            <person name="Miller W.G."/>
            <person name="Yee E."/>
            <person name="Bono J.L."/>
        </authorList>
    </citation>
    <scope>NUCLEOTIDE SEQUENCE [LARGE SCALE GENOMIC DNA]</scope>
    <source>
        <strain evidence="1 6">CECT 7696</strain>
    </source>
</reference>
<keyword evidence="5" id="KW-1185">Reference proteome</keyword>
<evidence type="ECO:0000313" key="1">
    <source>
        <dbReference type="EMBL" id="AXX91141.1"/>
    </source>
</evidence>
<dbReference type="Proteomes" id="UP000262712">
    <property type="component" value="Chromosome"/>
</dbReference>
<reference evidence="4 5" key="1">
    <citation type="submission" date="2017-09" db="EMBL/GenBank/DDBJ databases">
        <title>Arcobacter canalis sp. nov., a new species isolated from a water canal contaminated with urban sewage.</title>
        <authorList>
            <person name="Perez-Cataluna A."/>
            <person name="Salas-Masso N."/>
            <person name="Figueras M.J."/>
        </authorList>
    </citation>
    <scope>NUCLEOTIDE SEQUENCE [LARGE SCALE GENOMIC DNA]</scope>
    <source>
        <strain evidence="4 5">F98-3</strain>
    </source>
</reference>
<keyword evidence="1" id="KW-0540">Nuclease</keyword>
<gene>
    <name evidence="1" type="ORF">AMOL_0102</name>
    <name evidence="2" type="ORF">AMOL_0896</name>
    <name evidence="3" type="ORF">AMOL_2295</name>
    <name evidence="4" type="ORF">CPU12_13485</name>
</gene>
<accession>A0A2G1DED9</accession>
<dbReference type="EMBL" id="CP032098">
    <property type="protein sequence ID" value="AXX91889.1"/>
    <property type="molecule type" value="Genomic_DNA"/>
</dbReference>
<organism evidence="4 5">
    <name type="scientific">Malaciobacter molluscorum LMG 25693</name>
    <dbReference type="NCBI Taxonomy" id="870501"/>
    <lineage>
        <taxon>Bacteria</taxon>
        <taxon>Pseudomonadati</taxon>
        <taxon>Campylobacterota</taxon>
        <taxon>Epsilonproteobacteria</taxon>
        <taxon>Campylobacterales</taxon>
        <taxon>Arcobacteraceae</taxon>
        <taxon>Malaciobacter</taxon>
    </lineage>
</organism>
<keyword evidence="1" id="KW-0255">Endonuclease</keyword>
<dbReference type="EMBL" id="NXFY01000034">
    <property type="protein sequence ID" value="PHO16857.1"/>
    <property type="molecule type" value="Genomic_DNA"/>
</dbReference>
<sequence length="103" mass="11548">MPRISENDLIIPTLKLLNTATNNTLTTTDLIQKLTVVMKPSKEDLVILKDRSDSKFSQIVRNLKSHDTFNELGHAQYTPPSSKGQSGSFTITEKGKQYLQSIQ</sequence>
<evidence type="ECO:0000313" key="6">
    <source>
        <dbReference type="Proteomes" id="UP000262712"/>
    </source>
</evidence>
<evidence type="ECO:0000313" key="3">
    <source>
        <dbReference type="EMBL" id="AXX93247.1"/>
    </source>
</evidence>
<proteinExistence type="predicted"/>
<dbReference type="AlphaFoldDB" id="A0A2G1DED9"/>
<name>A0A2G1DED9_9BACT</name>
<evidence type="ECO:0000313" key="4">
    <source>
        <dbReference type="EMBL" id="PHO16857.1"/>
    </source>
</evidence>
<dbReference type="EMBL" id="CP032098">
    <property type="protein sequence ID" value="AXX93247.1"/>
    <property type="molecule type" value="Genomic_DNA"/>
</dbReference>
<dbReference type="GO" id="GO:0004519">
    <property type="term" value="F:endonuclease activity"/>
    <property type="evidence" value="ECO:0007669"/>
    <property type="project" value="UniProtKB-KW"/>
</dbReference>
<protein>
    <submittedName>
        <fullName evidence="1">HNH endonuclease</fullName>
    </submittedName>
</protein>
<dbReference type="KEGG" id="amol:AMOL_0896"/>
<evidence type="ECO:0000313" key="2">
    <source>
        <dbReference type="EMBL" id="AXX91889.1"/>
    </source>
</evidence>
<dbReference type="Proteomes" id="UP000221222">
    <property type="component" value="Unassembled WGS sequence"/>
</dbReference>
<dbReference type="RefSeq" id="WP_099343637.1">
    <property type="nucleotide sequence ID" value="NZ_CP032098.1"/>
</dbReference>
<dbReference type="KEGG" id="amol:AMOL_0102"/>